<dbReference type="Gene3D" id="2.30.30.60">
    <property type="match status" value="1"/>
</dbReference>
<dbReference type="PANTHER" id="PTHR43634">
    <property type="entry name" value="OW CONDUCTANCE MECHANOSENSITIVE CHANNEL"/>
    <property type="match status" value="1"/>
</dbReference>
<dbReference type="SUPFAM" id="SSF50182">
    <property type="entry name" value="Sm-like ribonucleoproteins"/>
    <property type="match status" value="1"/>
</dbReference>
<dbReference type="InterPro" id="IPR011066">
    <property type="entry name" value="MscS_channel_C_sf"/>
</dbReference>
<dbReference type="InterPro" id="IPR010920">
    <property type="entry name" value="LSM_dom_sf"/>
</dbReference>
<keyword evidence="4 7" id="KW-0812">Transmembrane</keyword>
<keyword evidence="5 7" id="KW-1133">Transmembrane helix</keyword>
<dbReference type="InterPro" id="IPR049278">
    <property type="entry name" value="MS_channel_C"/>
</dbReference>
<dbReference type="Pfam" id="PF00924">
    <property type="entry name" value="MS_channel_2nd"/>
    <property type="match status" value="1"/>
</dbReference>
<proteinExistence type="inferred from homology"/>
<feature type="domain" description="Mechanosensitive ion channel MscS C-terminal" evidence="9">
    <location>
        <begin position="281"/>
        <end position="365"/>
    </location>
</feature>
<feature type="transmembrane region" description="Helical" evidence="7">
    <location>
        <begin position="39"/>
        <end position="60"/>
    </location>
</feature>
<dbReference type="Pfam" id="PF21088">
    <property type="entry name" value="MS_channel_1st"/>
    <property type="match status" value="1"/>
</dbReference>
<dbReference type="InterPro" id="IPR049142">
    <property type="entry name" value="MS_channel_1st"/>
</dbReference>
<dbReference type="Pfam" id="PF21082">
    <property type="entry name" value="MS_channel_3rd"/>
    <property type="match status" value="1"/>
</dbReference>
<keyword evidence="6 7" id="KW-0472">Membrane</keyword>
<evidence type="ECO:0000259" key="9">
    <source>
        <dbReference type="Pfam" id="PF21082"/>
    </source>
</evidence>
<evidence type="ECO:0000256" key="7">
    <source>
        <dbReference type="SAM" id="Phobius"/>
    </source>
</evidence>
<evidence type="ECO:0000259" key="10">
    <source>
        <dbReference type="Pfam" id="PF21088"/>
    </source>
</evidence>
<comment type="subcellular location">
    <subcellularLocation>
        <location evidence="1">Cell membrane</location>
        <topology evidence="1">Multi-pass membrane protein</topology>
    </subcellularLocation>
</comment>
<name>E0XU27_9BACT</name>
<dbReference type="GO" id="GO:0008381">
    <property type="term" value="F:mechanosensitive monoatomic ion channel activity"/>
    <property type="evidence" value="ECO:0007669"/>
    <property type="project" value="UniProtKB-ARBA"/>
</dbReference>
<organism evidence="11">
    <name type="scientific">uncultured Desulfobacterales bacterium HF0200_07G10</name>
    <dbReference type="NCBI Taxonomy" id="710741"/>
    <lineage>
        <taxon>Bacteria</taxon>
        <taxon>Pseudomonadati</taxon>
        <taxon>Thermodesulfobacteriota</taxon>
        <taxon>Desulfobacteria</taxon>
        <taxon>Desulfobacterales</taxon>
        <taxon>environmental samples</taxon>
    </lineage>
</organism>
<dbReference type="InterPro" id="IPR023408">
    <property type="entry name" value="MscS_beta-dom_sf"/>
</dbReference>
<dbReference type="PANTHER" id="PTHR43634:SF2">
    <property type="entry name" value="LOW CONDUCTANCE MECHANOSENSITIVE CHANNEL YNAI"/>
    <property type="match status" value="1"/>
</dbReference>
<evidence type="ECO:0000256" key="3">
    <source>
        <dbReference type="ARBA" id="ARBA00022475"/>
    </source>
</evidence>
<dbReference type="Gene3D" id="1.10.287.1260">
    <property type="match status" value="1"/>
</dbReference>
<dbReference type="InterPro" id="IPR045042">
    <property type="entry name" value="YnaI-like"/>
</dbReference>
<evidence type="ECO:0000256" key="1">
    <source>
        <dbReference type="ARBA" id="ARBA00004651"/>
    </source>
</evidence>
<reference evidence="11" key="1">
    <citation type="journal article" date="2011" name="Environ. Microbiol.">
        <title>Time-series analyses of Monterey Bay coastal microbial picoplankton using a 'genome proxy' microarray.</title>
        <authorList>
            <person name="Rich V.I."/>
            <person name="Pham V.D."/>
            <person name="Eppley J."/>
            <person name="Shi Y."/>
            <person name="DeLong E.F."/>
        </authorList>
    </citation>
    <scope>NUCLEOTIDE SEQUENCE</scope>
</reference>
<accession>E0XU27</accession>
<evidence type="ECO:0000256" key="4">
    <source>
        <dbReference type="ARBA" id="ARBA00022692"/>
    </source>
</evidence>
<dbReference type="Gene3D" id="3.30.70.100">
    <property type="match status" value="1"/>
</dbReference>
<dbReference type="SUPFAM" id="SSF82689">
    <property type="entry name" value="Mechanosensitive channel protein MscS (YggB), C-terminal domain"/>
    <property type="match status" value="1"/>
</dbReference>
<protein>
    <submittedName>
        <fullName evidence="11">Small-conductance mechanosensitive channel</fullName>
    </submittedName>
</protein>
<evidence type="ECO:0000259" key="8">
    <source>
        <dbReference type="Pfam" id="PF00924"/>
    </source>
</evidence>
<dbReference type="InterPro" id="IPR011014">
    <property type="entry name" value="MscS_channel_TM-2"/>
</dbReference>
<evidence type="ECO:0000256" key="6">
    <source>
        <dbReference type="ARBA" id="ARBA00023136"/>
    </source>
</evidence>
<keyword evidence="3" id="KW-1003">Cell membrane</keyword>
<dbReference type="EMBL" id="GU474877">
    <property type="protein sequence ID" value="ADI17918.1"/>
    <property type="molecule type" value="Genomic_DNA"/>
</dbReference>
<evidence type="ECO:0000313" key="11">
    <source>
        <dbReference type="EMBL" id="ADI17918.1"/>
    </source>
</evidence>
<dbReference type="GO" id="GO:0005886">
    <property type="term" value="C:plasma membrane"/>
    <property type="evidence" value="ECO:0007669"/>
    <property type="project" value="UniProtKB-SubCell"/>
</dbReference>
<sequence length="381" mass="43030">MTWHLTFKNSLNYGKLGTSNNFKKNEHMMALNQVLSPEYTAYIIHAFTVILATLVADFSQKKIFGSLAKKALVTQNKWDDGILLSISRPLSLIIWITSIAFIGENVPNISALLLEDISSSRSTIIIGALAWFLFRFIKTIETSYITSEKDSDVTTVHAISKLMRISVVITTVLMMLQTLGFSVSGVLAFGGVGGIAIGFAAQDMLSNFFGGLFLYLDRPFVVGDWIRSPDREIEGTVEKIGWRVTVIRTFDKRPLYMPNSIFSKISVENPSRMQNRRIKETIGIRYDDAAKMQVITTQIEKMLIDHSEIDTNKTLMVNFNTFAPSSLDFFIYTFTKTKNWEEYHSIKQDILLKIMKIIADNGAEIAFPTSTIYLTKPQAQH</sequence>
<feature type="transmembrane region" description="Helical" evidence="7">
    <location>
        <begin position="81"/>
        <end position="102"/>
    </location>
</feature>
<evidence type="ECO:0000256" key="2">
    <source>
        <dbReference type="ARBA" id="ARBA00008017"/>
    </source>
</evidence>
<dbReference type="AlphaFoldDB" id="E0XU27"/>
<feature type="domain" description="Mechanosensitive ion channel transmembrane helices 2/3" evidence="10">
    <location>
        <begin position="162"/>
        <end position="202"/>
    </location>
</feature>
<evidence type="ECO:0000256" key="5">
    <source>
        <dbReference type="ARBA" id="ARBA00022989"/>
    </source>
</evidence>
<feature type="domain" description="Mechanosensitive ion channel MscS" evidence="8">
    <location>
        <begin position="203"/>
        <end position="272"/>
    </location>
</feature>
<dbReference type="InterPro" id="IPR006685">
    <property type="entry name" value="MscS_channel_2nd"/>
</dbReference>
<comment type="similarity">
    <text evidence="2">Belongs to the MscS (TC 1.A.23) family.</text>
</comment>
<feature type="transmembrane region" description="Helical" evidence="7">
    <location>
        <begin position="122"/>
        <end position="137"/>
    </location>
</feature>
<dbReference type="SUPFAM" id="SSF82861">
    <property type="entry name" value="Mechanosensitive channel protein MscS (YggB), transmembrane region"/>
    <property type="match status" value="1"/>
</dbReference>